<evidence type="ECO:0008006" key="3">
    <source>
        <dbReference type="Google" id="ProtNLM"/>
    </source>
</evidence>
<evidence type="ECO:0000313" key="1">
    <source>
        <dbReference type="EMBL" id="SLN35365.1"/>
    </source>
</evidence>
<sequence length="211" mass="24024">MLVFSKAKLVFLSVPKTGSTAYQEALAPHAAFVINHPPELKHSPVYRYNRFFRPMIDRFIGENLDIVAVMREPIDWLGSWYRYRQRPDLDGKTTSSKGITFDDFVAAYCHNDQPAFAKVGSQAKFLEPQRNGTAITHLFRYDDRAGLEKFLQERIGHAVQTKPRNVSRLGDLTLSDQTRAKFERKFGADITLWNGIGDNGNFIPAPPRPKP</sequence>
<organism evidence="1 2">
    <name type="scientific">Roseovarius albus</name>
    <dbReference type="NCBI Taxonomy" id="1247867"/>
    <lineage>
        <taxon>Bacteria</taxon>
        <taxon>Pseudomonadati</taxon>
        <taxon>Pseudomonadota</taxon>
        <taxon>Alphaproteobacteria</taxon>
        <taxon>Rhodobacterales</taxon>
        <taxon>Roseobacteraceae</taxon>
        <taxon>Roseovarius</taxon>
    </lineage>
</organism>
<dbReference type="Proteomes" id="UP000193061">
    <property type="component" value="Unassembled WGS sequence"/>
</dbReference>
<dbReference type="EMBL" id="FWFX01000004">
    <property type="protein sequence ID" value="SLN35365.1"/>
    <property type="molecule type" value="Genomic_DNA"/>
</dbReference>
<gene>
    <name evidence="1" type="ORF">ROA7450_01645</name>
</gene>
<dbReference type="SUPFAM" id="SSF52540">
    <property type="entry name" value="P-loop containing nucleoside triphosphate hydrolases"/>
    <property type="match status" value="1"/>
</dbReference>
<dbReference type="InterPro" id="IPR027417">
    <property type="entry name" value="P-loop_NTPase"/>
</dbReference>
<dbReference type="Gene3D" id="3.40.50.300">
    <property type="entry name" value="P-loop containing nucleotide triphosphate hydrolases"/>
    <property type="match status" value="1"/>
</dbReference>
<proteinExistence type="predicted"/>
<protein>
    <recommendedName>
        <fullName evidence="3">Sulfotransferase family protein</fullName>
    </recommendedName>
</protein>
<dbReference type="OrthoDB" id="7687351at2"/>
<evidence type="ECO:0000313" key="2">
    <source>
        <dbReference type="Proteomes" id="UP000193061"/>
    </source>
</evidence>
<dbReference type="AlphaFoldDB" id="A0A1X6YYU0"/>
<reference evidence="1 2" key="1">
    <citation type="submission" date="2017-03" db="EMBL/GenBank/DDBJ databases">
        <authorList>
            <person name="Afonso C.L."/>
            <person name="Miller P.J."/>
            <person name="Scott M.A."/>
            <person name="Spackman E."/>
            <person name="Goraichik I."/>
            <person name="Dimitrov K.M."/>
            <person name="Suarez D.L."/>
            <person name="Swayne D.E."/>
        </authorList>
    </citation>
    <scope>NUCLEOTIDE SEQUENCE [LARGE SCALE GENOMIC DNA]</scope>
    <source>
        <strain evidence="1 2">CECT 7450</strain>
    </source>
</reference>
<accession>A0A1X6YYU0</accession>
<name>A0A1X6YYU0_9RHOB</name>
<keyword evidence="2" id="KW-1185">Reference proteome</keyword>